<evidence type="ECO:0008006" key="3">
    <source>
        <dbReference type="Google" id="ProtNLM"/>
    </source>
</evidence>
<dbReference type="EMBL" id="CP133148">
    <property type="protein sequence ID" value="WVT04226.1"/>
    <property type="molecule type" value="Genomic_DNA"/>
</dbReference>
<keyword evidence="2" id="KW-1185">Reference proteome</keyword>
<sequence>MLQHKLAAVESGCPGVRSALLAALTNAFLEVLRGWGWRGFSNGNRFEEAMERVRVRFRTASHYAF</sequence>
<proteinExistence type="predicted"/>
<dbReference type="RefSeq" id="WP_331373409.1">
    <property type="nucleotide sequence ID" value="NZ_CP133148.1"/>
</dbReference>
<gene>
    <name evidence="1" type="ORF">RB548_02075</name>
</gene>
<dbReference type="Proteomes" id="UP001432360">
    <property type="component" value="Chromosome"/>
</dbReference>
<reference evidence="1" key="1">
    <citation type="submission" date="2023-08" db="EMBL/GenBank/DDBJ databases">
        <title>Complete genome sequence of Sinorhizobium chiapanecum ITTG S70 isolated from Acaciella angustissima nodules in Chiapas-Mexico.</title>
        <authorList>
            <person name="Rincon-Rosales R."/>
            <person name="Rogel M.A."/>
            <person name="Rincon-Medina C.I."/>
            <person name="Guerrero G."/>
            <person name="Manzano-Gomez L.A."/>
            <person name="Lopez-Lopez A."/>
            <person name="Rincon Molina F.A."/>
            <person name="Martinez-Romero E."/>
        </authorList>
    </citation>
    <scope>NUCLEOTIDE SEQUENCE</scope>
    <source>
        <strain evidence="1">ITTG S70</strain>
    </source>
</reference>
<protein>
    <recommendedName>
        <fullName evidence="3">Transposase</fullName>
    </recommendedName>
</protein>
<evidence type="ECO:0000313" key="2">
    <source>
        <dbReference type="Proteomes" id="UP001432360"/>
    </source>
</evidence>
<name>A0ABZ2BD12_9HYPH</name>
<accession>A0ABZ2BD12</accession>
<evidence type="ECO:0000313" key="1">
    <source>
        <dbReference type="EMBL" id="WVT04226.1"/>
    </source>
</evidence>
<organism evidence="1 2">
    <name type="scientific">Sinorhizobium chiapasense</name>
    <dbReference type="NCBI Taxonomy" id="501572"/>
    <lineage>
        <taxon>Bacteria</taxon>
        <taxon>Pseudomonadati</taxon>
        <taxon>Pseudomonadota</taxon>
        <taxon>Alphaproteobacteria</taxon>
        <taxon>Hyphomicrobiales</taxon>
        <taxon>Rhizobiaceae</taxon>
        <taxon>Sinorhizobium/Ensifer group</taxon>
        <taxon>Sinorhizobium</taxon>
    </lineage>
</organism>